<comment type="caution">
    <text evidence="1">The sequence shown here is derived from an EMBL/GenBank/DDBJ whole genome shotgun (WGS) entry which is preliminary data.</text>
</comment>
<gene>
    <name evidence="1" type="ORF">P245_15400</name>
</gene>
<accession>A0A0E3C0W9</accession>
<evidence type="ECO:0000313" key="1">
    <source>
        <dbReference type="EMBL" id="KGG90696.1"/>
    </source>
</evidence>
<evidence type="ECO:0000313" key="2">
    <source>
        <dbReference type="Proteomes" id="UP000029567"/>
    </source>
</evidence>
<dbReference type="EMBL" id="AWTN01000095">
    <property type="protein sequence ID" value="KGG90696.1"/>
    <property type="molecule type" value="Genomic_DNA"/>
</dbReference>
<proteinExistence type="predicted"/>
<sequence length="205" mass="22813">MGFFRPKENPVQIHTQNVIILPPAATADAMASMERLMQSIGRAEAPAVAAQPGCKPQIGDYWPNQGGFYAGDMRSDDGTIYGLIVADCGDSKDAGSAKWGPDGERDLSHWDGLDNTRRLGNECPAAKLATAHSADEHKDFYLPARRELQLAAANVPHLFGDESWYWSSTHYGQSTAWAVDFEYGNTDIFNRNDEFRVRPVRRFIY</sequence>
<protein>
    <recommendedName>
        <fullName evidence="3">DUF1566 domain-containing protein</fullName>
    </recommendedName>
</protein>
<name>A0A0E3C0W9_9BURK</name>
<evidence type="ECO:0008006" key="3">
    <source>
        <dbReference type="Google" id="ProtNLM"/>
    </source>
</evidence>
<dbReference type="Proteomes" id="UP000029567">
    <property type="component" value="Unassembled WGS sequence"/>
</dbReference>
<reference evidence="1 2" key="1">
    <citation type="submission" date="2013-09" db="EMBL/GenBank/DDBJ databases">
        <title>High correlation between genotypes and phenotypes of environmental bacteria Comamonas testosteroni strains.</title>
        <authorList>
            <person name="Liu L."/>
            <person name="Zhu W."/>
            <person name="Xia X."/>
            <person name="Xu B."/>
            <person name="Luo M."/>
            <person name="Wang G."/>
        </authorList>
    </citation>
    <scope>NUCLEOTIDE SEQUENCE [LARGE SCALE GENOMIC DNA]</scope>
    <source>
        <strain evidence="1 2">JL14</strain>
    </source>
</reference>
<dbReference type="AlphaFoldDB" id="A0A0E3C0W9"/>
<organism evidence="1 2">
    <name type="scientific">Comamonas thiooxydans</name>
    <dbReference type="NCBI Taxonomy" id="363952"/>
    <lineage>
        <taxon>Bacteria</taxon>
        <taxon>Pseudomonadati</taxon>
        <taxon>Pseudomonadota</taxon>
        <taxon>Betaproteobacteria</taxon>
        <taxon>Burkholderiales</taxon>
        <taxon>Comamonadaceae</taxon>
        <taxon>Comamonas</taxon>
    </lineage>
</organism>